<sequence length="315" mass="35162">MFRYTAQRLTLLVITLFMIISVSFFVLHSMPGSFITDPKMPKDVKKAIEDKYHLNEPMIVQYGYFLKDFSKFDFGLSIAIQPKVPVNQILATKVPVSMQLNIFSLLLSLPIAIVFGIWAALKKNKLPDHIISIMIIAFIAIPSFVFASLLQYFIAFKLGWFPIVVSTEKVLTWNKFKSIILPILALSFGSIAGVARYTRAELCEALNSEYMLLAKAKGLTQVQATTRHAMRNSFIPLANIIIPMFTGILGGSLVIEKIFSIPGMGSVMLDGINAKDYPVAMGVLFWYSLLGLLTILIVDLSYGIIDPRIRIGGRK</sequence>
<feature type="transmembrane region" description="Helical" evidence="7">
    <location>
        <begin position="279"/>
        <end position="305"/>
    </location>
</feature>
<comment type="similarity">
    <text evidence="7">Belongs to the binding-protein-dependent transport system permease family.</text>
</comment>
<dbReference type="Pfam" id="PF00528">
    <property type="entry name" value="BPD_transp_1"/>
    <property type="match status" value="1"/>
</dbReference>
<reference evidence="9 10" key="1">
    <citation type="submission" date="2019-09" db="EMBL/GenBank/DDBJ databases">
        <title>In-depth cultivation of the pig gut microbiome towards novel bacterial diversity and tailored functional studies.</title>
        <authorList>
            <person name="Wylensek D."/>
            <person name="Hitch T.C.A."/>
            <person name="Clavel T."/>
        </authorList>
    </citation>
    <scope>NUCLEOTIDE SEQUENCE [LARGE SCALE GENOMIC DNA]</scope>
    <source>
        <strain evidence="9 10">WCA3-693-APC-4?</strain>
    </source>
</reference>
<evidence type="ECO:0000256" key="4">
    <source>
        <dbReference type="ARBA" id="ARBA00022692"/>
    </source>
</evidence>
<feature type="domain" description="ABC transmembrane type-1" evidence="8">
    <location>
        <begin position="94"/>
        <end position="302"/>
    </location>
</feature>
<proteinExistence type="inferred from homology"/>
<dbReference type="RefSeq" id="WP_154442017.1">
    <property type="nucleotide sequence ID" value="NZ_JAHLPJ010000001.1"/>
</dbReference>
<dbReference type="PROSITE" id="PS50928">
    <property type="entry name" value="ABC_TM1"/>
    <property type="match status" value="1"/>
</dbReference>
<comment type="subcellular location">
    <subcellularLocation>
        <location evidence="1 7">Cell membrane</location>
        <topology evidence="1 7">Multi-pass membrane protein</topology>
    </subcellularLocation>
</comment>
<evidence type="ECO:0000259" key="8">
    <source>
        <dbReference type="PROSITE" id="PS50928"/>
    </source>
</evidence>
<evidence type="ECO:0000256" key="3">
    <source>
        <dbReference type="ARBA" id="ARBA00022475"/>
    </source>
</evidence>
<evidence type="ECO:0000256" key="1">
    <source>
        <dbReference type="ARBA" id="ARBA00004651"/>
    </source>
</evidence>
<keyword evidence="3" id="KW-1003">Cell membrane</keyword>
<evidence type="ECO:0000256" key="2">
    <source>
        <dbReference type="ARBA" id="ARBA00022448"/>
    </source>
</evidence>
<evidence type="ECO:0000256" key="7">
    <source>
        <dbReference type="RuleBase" id="RU363032"/>
    </source>
</evidence>
<evidence type="ECO:0000256" key="6">
    <source>
        <dbReference type="ARBA" id="ARBA00023136"/>
    </source>
</evidence>
<feature type="transmembrane region" description="Helical" evidence="7">
    <location>
        <begin position="176"/>
        <end position="195"/>
    </location>
</feature>
<evidence type="ECO:0000256" key="5">
    <source>
        <dbReference type="ARBA" id="ARBA00022989"/>
    </source>
</evidence>
<comment type="caution">
    <text evidence="9">The sequence shown here is derived from an EMBL/GenBank/DDBJ whole genome shotgun (WGS) entry which is preliminary data.</text>
</comment>
<organism evidence="9 10">
    <name type="scientific">Tissierella pigra</name>
    <dbReference type="NCBI Taxonomy" id="2607614"/>
    <lineage>
        <taxon>Bacteria</taxon>
        <taxon>Bacillati</taxon>
        <taxon>Bacillota</taxon>
        <taxon>Tissierellia</taxon>
        <taxon>Tissierellales</taxon>
        <taxon>Tissierellaceae</taxon>
        <taxon>Tissierella</taxon>
    </lineage>
</organism>
<feature type="transmembrane region" description="Helical" evidence="7">
    <location>
        <begin position="237"/>
        <end position="259"/>
    </location>
</feature>
<keyword evidence="10" id="KW-1185">Reference proteome</keyword>
<feature type="transmembrane region" description="Helical" evidence="7">
    <location>
        <begin position="102"/>
        <end position="121"/>
    </location>
</feature>
<feature type="transmembrane region" description="Helical" evidence="7">
    <location>
        <begin position="9"/>
        <end position="30"/>
    </location>
</feature>
<gene>
    <name evidence="9" type="ORF">FYJ83_15280</name>
</gene>
<accession>A0A6N7Y1V7</accession>
<keyword evidence="4 7" id="KW-0812">Transmembrane</keyword>
<evidence type="ECO:0000313" key="10">
    <source>
        <dbReference type="Proteomes" id="UP000469523"/>
    </source>
</evidence>
<name>A0A6N7Y1V7_9FIRM</name>
<feature type="transmembrane region" description="Helical" evidence="7">
    <location>
        <begin position="133"/>
        <end position="156"/>
    </location>
</feature>
<keyword evidence="5 7" id="KW-1133">Transmembrane helix</keyword>
<keyword evidence="2 7" id="KW-0813">Transport</keyword>
<dbReference type="Gene3D" id="1.10.3720.10">
    <property type="entry name" value="MetI-like"/>
    <property type="match status" value="1"/>
</dbReference>
<dbReference type="InterPro" id="IPR000515">
    <property type="entry name" value="MetI-like"/>
</dbReference>
<dbReference type="GO" id="GO:0005886">
    <property type="term" value="C:plasma membrane"/>
    <property type="evidence" value="ECO:0007669"/>
    <property type="project" value="UniProtKB-SubCell"/>
</dbReference>
<dbReference type="EMBL" id="VUNQ01000044">
    <property type="protein sequence ID" value="MSU02824.1"/>
    <property type="molecule type" value="Genomic_DNA"/>
</dbReference>
<dbReference type="InterPro" id="IPR035906">
    <property type="entry name" value="MetI-like_sf"/>
</dbReference>
<keyword evidence="6 7" id="KW-0472">Membrane</keyword>
<dbReference type="SUPFAM" id="SSF161098">
    <property type="entry name" value="MetI-like"/>
    <property type="match status" value="1"/>
</dbReference>
<protein>
    <submittedName>
        <fullName evidence="9">ABC transporter permease</fullName>
    </submittedName>
</protein>
<dbReference type="PANTHER" id="PTHR43163">
    <property type="entry name" value="DIPEPTIDE TRANSPORT SYSTEM PERMEASE PROTEIN DPPB-RELATED"/>
    <property type="match status" value="1"/>
</dbReference>
<dbReference type="PANTHER" id="PTHR43163:SF6">
    <property type="entry name" value="DIPEPTIDE TRANSPORT SYSTEM PERMEASE PROTEIN DPPB-RELATED"/>
    <property type="match status" value="1"/>
</dbReference>
<dbReference type="CDD" id="cd06261">
    <property type="entry name" value="TM_PBP2"/>
    <property type="match status" value="1"/>
</dbReference>
<dbReference type="AlphaFoldDB" id="A0A6N7Y1V7"/>
<dbReference type="GO" id="GO:0055085">
    <property type="term" value="P:transmembrane transport"/>
    <property type="evidence" value="ECO:0007669"/>
    <property type="project" value="InterPro"/>
</dbReference>
<evidence type="ECO:0000313" key="9">
    <source>
        <dbReference type="EMBL" id="MSU02824.1"/>
    </source>
</evidence>
<dbReference type="Proteomes" id="UP000469523">
    <property type="component" value="Unassembled WGS sequence"/>
</dbReference>